<evidence type="ECO:0000256" key="3">
    <source>
        <dbReference type="ARBA" id="ARBA00022989"/>
    </source>
</evidence>
<keyword evidence="3 6" id="KW-1133">Transmembrane helix</keyword>
<dbReference type="GO" id="GO:0016020">
    <property type="term" value="C:membrane"/>
    <property type="evidence" value="ECO:0007669"/>
    <property type="project" value="UniProtKB-SubCell"/>
</dbReference>
<evidence type="ECO:0000256" key="5">
    <source>
        <dbReference type="SAM" id="MobiDB-lite"/>
    </source>
</evidence>
<dbReference type="Proteomes" id="UP000011715">
    <property type="component" value="Unassembled WGS sequence"/>
</dbReference>
<reference evidence="7" key="1">
    <citation type="submission" date="2010-05" db="EMBL/GenBank/DDBJ databases">
        <title>The Genome Sequence of Magnaporthe poae strain ATCC 64411.</title>
        <authorList>
            <consortium name="The Broad Institute Genome Sequencing Platform"/>
            <consortium name="Broad Institute Genome Sequencing Center for Infectious Disease"/>
            <person name="Ma L.-J."/>
            <person name="Dead R."/>
            <person name="Young S."/>
            <person name="Zeng Q."/>
            <person name="Koehrsen M."/>
            <person name="Alvarado L."/>
            <person name="Berlin A."/>
            <person name="Chapman S.B."/>
            <person name="Chen Z."/>
            <person name="Freedman E."/>
            <person name="Gellesch M."/>
            <person name="Goldberg J."/>
            <person name="Griggs A."/>
            <person name="Gujja S."/>
            <person name="Heilman E.R."/>
            <person name="Heiman D."/>
            <person name="Hepburn T."/>
            <person name="Howarth C."/>
            <person name="Jen D."/>
            <person name="Larson L."/>
            <person name="Mehta T."/>
            <person name="Neiman D."/>
            <person name="Pearson M."/>
            <person name="Roberts A."/>
            <person name="Saif S."/>
            <person name="Shea T."/>
            <person name="Shenoy N."/>
            <person name="Sisk P."/>
            <person name="Stolte C."/>
            <person name="Sykes S."/>
            <person name="Walk T."/>
            <person name="White J."/>
            <person name="Yandava C."/>
            <person name="Haas B."/>
            <person name="Nusbaum C."/>
            <person name="Birren B."/>
        </authorList>
    </citation>
    <scope>NUCLEOTIDE SEQUENCE</scope>
    <source>
        <strain evidence="7">ATCC 64411</strain>
    </source>
</reference>
<dbReference type="Gene3D" id="1.20.1250.20">
    <property type="entry name" value="MFS general substrate transporter like domains"/>
    <property type="match status" value="2"/>
</dbReference>
<reference evidence="7" key="3">
    <citation type="submission" date="2011-03" db="EMBL/GenBank/DDBJ databases">
        <title>Annotation of Magnaporthe poae ATCC 64411.</title>
        <authorList>
            <person name="Ma L.-J."/>
            <person name="Dead R."/>
            <person name="Young S.K."/>
            <person name="Zeng Q."/>
            <person name="Gargeya S."/>
            <person name="Fitzgerald M."/>
            <person name="Haas B."/>
            <person name="Abouelleil A."/>
            <person name="Alvarado L."/>
            <person name="Arachchi H.M."/>
            <person name="Berlin A."/>
            <person name="Brown A."/>
            <person name="Chapman S.B."/>
            <person name="Chen Z."/>
            <person name="Dunbar C."/>
            <person name="Freedman E."/>
            <person name="Gearin G."/>
            <person name="Gellesch M."/>
            <person name="Goldberg J."/>
            <person name="Griggs A."/>
            <person name="Gujja S."/>
            <person name="Heiman D."/>
            <person name="Howarth C."/>
            <person name="Larson L."/>
            <person name="Lui A."/>
            <person name="MacDonald P.J.P."/>
            <person name="Mehta T."/>
            <person name="Montmayeur A."/>
            <person name="Murphy C."/>
            <person name="Neiman D."/>
            <person name="Pearson M."/>
            <person name="Priest M."/>
            <person name="Roberts A."/>
            <person name="Saif S."/>
            <person name="Shea T."/>
            <person name="Shenoy N."/>
            <person name="Sisk P."/>
            <person name="Stolte C."/>
            <person name="Sykes S."/>
            <person name="Yandava C."/>
            <person name="Wortman J."/>
            <person name="Nusbaum C."/>
            <person name="Birren B."/>
        </authorList>
    </citation>
    <scope>NUCLEOTIDE SEQUENCE</scope>
    <source>
        <strain evidence="7">ATCC 64411</strain>
    </source>
</reference>
<feature type="transmembrane region" description="Helical" evidence="6">
    <location>
        <begin position="283"/>
        <end position="305"/>
    </location>
</feature>
<reference evidence="9" key="2">
    <citation type="submission" date="2010-05" db="EMBL/GenBank/DDBJ databases">
        <title>The genome sequence of Magnaporthe poae strain ATCC 64411.</title>
        <authorList>
            <person name="Ma L.-J."/>
            <person name="Dead R."/>
            <person name="Young S."/>
            <person name="Zeng Q."/>
            <person name="Koehrsen M."/>
            <person name="Alvarado L."/>
            <person name="Berlin A."/>
            <person name="Chapman S.B."/>
            <person name="Chen Z."/>
            <person name="Freedman E."/>
            <person name="Gellesch M."/>
            <person name="Goldberg J."/>
            <person name="Griggs A."/>
            <person name="Gujja S."/>
            <person name="Heilman E.R."/>
            <person name="Heiman D."/>
            <person name="Hepburn T."/>
            <person name="Howarth C."/>
            <person name="Jen D."/>
            <person name="Larson L."/>
            <person name="Mehta T."/>
            <person name="Neiman D."/>
            <person name="Pearson M."/>
            <person name="Roberts A."/>
            <person name="Saif S."/>
            <person name="Shea T."/>
            <person name="Shenoy N."/>
            <person name="Sisk P."/>
            <person name="Stolte C."/>
            <person name="Sykes S."/>
            <person name="Walk T."/>
            <person name="White J."/>
            <person name="Yandava C."/>
            <person name="Haas B."/>
            <person name="Nusbaum C."/>
            <person name="Birren B."/>
        </authorList>
    </citation>
    <scope>NUCLEOTIDE SEQUENCE [LARGE SCALE GENOMIC DNA]</scope>
    <source>
        <strain evidence="9">ATCC 64411 / 73-15</strain>
    </source>
</reference>
<feature type="transmembrane region" description="Helical" evidence="6">
    <location>
        <begin position="325"/>
        <end position="348"/>
    </location>
</feature>
<feature type="transmembrane region" description="Helical" evidence="6">
    <location>
        <begin position="139"/>
        <end position="157"/>
    </location>
</feature>
<protein>
    <recommendedName>
        <fullName evidence="10">Major facilitator superfamily (MFS) profile domain-containing protein</fullName>
    </recommendedName>
</protein>
<proteinExistence type="predicted"/>
<dbReference type="VEuPathDB" id="FungiDB:MAPG_03543"/>
<feature type="transmembrane region" description="Helical" evidence="6">
    <location>
        <begin position="26"/>
        <end position="58"/>
    </location>
</feature>
<keyword evidence="4 6" id="KW-0472">Membrane</keyword>
<dbReference type="EnsemblFungi" id="MAPG_03543T0">
    <property type="protein sequence ID" value="MAPG_03543T0"/>
    <property type="gene ID" value="MAPG_03543"/>
</dbReference>
<dbReference type="InterPro" id="IPR050360">
    <property type="entry name" value="MFS_Sugar_Transporters"/>
</dbReference>
<dbReference type="Pfam" id="PF00083">
    <property type="entry name" value="Sugar_tr"/>
    <property type="match status" value="3"/>
</dbReference>
<dbReference type="OMA" id="EFADIGH"/>
<dbReference type="GO" id="GO:0005351">
    <property type="term" value="F:carbohydrate:proton symporter activity"/>
    <property type="evidence" value="ECO:0007669"/>
    <property type="project" value="TreeGrafter"/>
</dbReference>
<dbReference type="EMBL" id="GL876967">
    <property type="protein sequence ID" value="KLU84502.1"/>
    <property type="molecule type" value="Genomic_DNA"/>
</dbReference>
<evidence type="ECO:0000313" key="7">
    <source>
        <dbReference type="EMBL" id="KLU84502.1"/>
    </source>
</evidence>
<dbReference type="eggNOG" id="KOG0254">
    <property type="taxonomic scope" value="Eukaryota"/>
</dbReference>
<dbReference type="EMBL" id="ADBL01000849">
    <property type="status" value="NOT_ANNOTATED_CDS"/>
    <property type="molecule type" value="Genomic_DNA"/>
</dbReference>
<evidence type="ECO:0000256" key="2">
    <source>
        <dbReference type="ARBA" id="ARBA00022692"/>
    </source>
</evidence>
<comment type="subcellular location">
    <subcellularLocation>
        <location evidence="1">Membrane</location>
        <topology evidence="1">Multi-pass membrane protein</topology>
    </subcellularLocation>
</comment>
<dbReference type="SUPFAM" id="SSF103473">
    <property type="entry name" value="MFS general substrate transporter"/>
    <property type="match status" value="1"/>
</dbReference>
<dbReference type="PANTHER" id="PTHR48022">
    <property type="entry name" value="PLASTIDIC GLUCOSE TRANSPORTER 4"/>
    <property type="match status" value="1"/>
</dbReference>
<organism evidence="8 9">
    <name type="scientific">Magnaporthiopsis poae (strain ATCC 64411 / 73-15)</name>
    <name type="common">Kentucky bluegrass fungus</name>
    <name type="synonym">Magnaporthe poae</name>
    <dbReference type="NCBI Taxonomy" id="644358"/>
    <lineage>
        <taxon>Eukaryota</taxon>
        <taxon>Fungi</taxon>
        <taxon>Dikarya</taxon>
        <taxon>Ascomycota</taxon>
        <taxon>Pezizomycotina</taxon>
        <taxon>Sordariomycetes</taxon>
        <taxon>Sordariomycetidae</taxon>
        <taxon>Magnaporthales</taxon>
        <taxon>Magnaporthaceae</taxon>
        <taxon>Magnaporthiopsis</taxon>
    </lineage>
</organism>
<evidence type="ECO:0008006" key="10">
    <source>
        <dbReference type="Google" id="ProtNLM"/>
    </source>
</evidence>
<feature type="transmembrane region" description="Helical" evidence="6">
    <location>
        <begin position="258"/>
        <end position="276"/>
    </location>
</feature>
<evidence type="ECO:0000256" key="4">
    <source>
        <dbReference type="ARBA" id="ARBA00023136"/>
    </source>
</evidence>
<feature type="transmembrane region" description="Helical" evidence="6">
    <location>
        <begin position="79"/>
        <end position="98"/>
    </location>
</feature>
<evidence type="ECO:0000313" key="9">
    <source>
        <dbReference type="Proteomes" id="UP000011715"/>
    </source>
</evidence>
<dbReference type="PANTHER" id="PTHR48022:SF21">
    <property type="entry name" value="QUINATE TRANSPORTER, PUTATIVE (AFU_ORTHOLOGUE AFUA_6G06960)-RELATED"/>
    <property type="match status" value="1"/>
</dbReference>
<evidence type="ECO:0000313" key="8">
    <source>
        <dbReference type="EnsemblFungi" id="MAPG_03543T0"/>
    </source>
</evidence>
<sequence length="408" mass="44466">MSSFLQRVIKNGAMGEGPPQIYGWRVYALACSIGGFFCGACFGGLIFGTDTGVVCGVLRMPEFQKPGFSSEHFRGRRPVLIRAAGGTSVVGVILQAAASGHLAPMYVGRFVSSFGTGFASMANPLYITENAPRAISGGLTGIYQLLIVFDILIAYWIDPHHLVKQNRWEEAQEFLMPIRGLSIDHPCVTREFADIGHAIEAESALLGGSGWRGLVKEMLTIPANRKRVLTSISLTSFHLKTGAFLHGMRRHELFTTGIYDLINLTAIAVFLVLAADSLGRRRLLFWTCIDMGATMLYFSIFIAVARPTALAGRAVPPMLEKLGPGGYGMYVFFSASCFLMVVFVWFLVPETNRLSLESTNKLFGFEEALGRKKNAVAASVDGVMGNKQKTDSNEVPAITELEGSRKQV</sequence>
<dbReference type="OrthoDB" id="508119at2759"/>
<evidence type="ECO:0000256" key="1">
    <source>
        <dbReference type="ARBA" id="ARBA00004141"/>
    </source>
</evidence>
<gene>
    <name evidence="7" type="ORF">MAPG_03543</name>
</gene>
<dbReference type="AlphaFoldDB" id="A0A0C4DUA6"/>
<keyword evidence="9" id="KW-1185">Reference proteome</keyword>
<keyword evidence="2 6" id="KW-0812">Transmembrane</keyword>
<evidence type="ECO:0000256" key="6">
    <source>
        <dbReference type="SAM" id="Phobius"/>
    </source>
</evidence>
<name>A0A0C4DUA6_MAGP6</name>
<dbReference type="InterPro" id="IPR036259">
    <property type="entry name" value="MFS_trans_sf"/>
</dbReference>
<reference evidence="8" key="4">
    <citation type="journal article" date="2015" name="G3 (Bethesda)">
        <title>Genome sequences of three phytopathogenic species of the Magnaporthaceae family of fungi.</title>
        <authorList>
            <person name="Okagaki L.H."/>
            <person name="Nunes C.C."/>
            <person name="Sailsbery J."/>
            <person name="Clay B."/>
            <person name="Brown D."/>
            <person name="John T."/>
            <person name="Oh Y."/>
            <person name="Young N."/>
            <person name="Fitzgerald M."/>
            <person name="Haas B.J."/>
            <person name="Zeng Q."/>
            <person name="Young S."/>
            <person name="Adiconis X."/>
            <person name="Fan L."/>
            <person name="Levin J.Z."/>
            <person name="Mitchell T.K."/>
            <person name="Okubara P.A."/>
            <person name="Farman M.L."/>
            <person name="Kohn L.M."/>
            <person name="Birren B."/>
            <person name="Ma L.-J."/>
            <person name="Dean R.A."/>
        </authorList>
    </citation>
    <scope>NUCLEOTIDE SEQUENCE</scope>
    <source>
        <strain evidence="8">ATCC 64411 / 73-15</strain>
    </source>
</reference>
<feature type="region of interest" description="Disordered" evidence="5">
    <location>
        <begin position="386"/>
        <end position="408"/>
    </location>
</feature>
<feature type="transmembrane region" description="Helical" evidence="6">
    <location>
        <begin position="110"/>
        <end position="127"/>
    </location>
</feature>
<reference evidence="8" key="5">
    <citation type="submission" date="2015-06" db="UniProtKB">
        <authorList>
            <consortium name="EnsemblFungi"/>
        </authorList>
    </citation>
    <scope>IDENTIFICATION</scope>
    <source>
        <strain evidence="8">ATCC 64411</strain>
    </source>
</reference>
<accession>A0A0C4DUA6</accession>
<dbReference type="InterPro" id="IPR005828">
    <property type="entry name" value="MFS_sugar_transport-like"/>
</dbReference>